<dbReference type="InterPro" id="IPR007318">
    <property type="entry name" value="Phopholipid_MeTrfase"/>
</dbReference>
<evidence type="ECO:0000313" key="6">
    <source>
        <dbReference type="EMBL" id="OCX68275.1"/>
    </source>
</evidence>
<proteinExistence type="predicted"/>
<feature type="transmembrane region" description="Helical" evidence="5">
    <location>
        <begin position="73"/>
        <end position="93"/>
    </location>
</feature>
<comment type="subcellular location">
    <subcellularLocation>
        <location evidence="1">Endomembrane system</location>
        <topology evidence="1">Multi-pass membrane protein</topology>
    </subcellularLocation>
</comment>
<dbReference type="OrthoDB" id="5293276at2"/>
<feature type="transmembrane region" description="Helical" evidence="5">
    <location>
        <begin position="145"/>
        <end position="163"/>
    </location>
</feature>
<dbReference type="Proteomes" id="UP000095008">
    <property type="component" value="Unassembled WGS sequence"/>
</dbReference>
<reference evidence="6" key="1">
    <citation type="journal article" date="2016" name="Int. J. Mol. Sci.">
        <title>Comparative genomics of the extreme acidophile Acidithiobacillus thiooxidans reveals intraspecific divergence and niche adaptation.</title>
        <authorList>
            <person name="Zhang X."/>
            <person name="Feng X."/>
            <person name="Tao J."/>
            <person name="Ma L."/>
            <person name="Xiao Y."/>
            <person name="Liang Y."/>
            <person name="Liu X."/>
            <person name="Yin H."/>
        </authorList>
    </citation>
    <scope>NUCLEOTIDE SEQUENCE [LARGE SCALE GENOMIC DNA]</scope>
    <source>
        <strain evidence="6">DXS-W</strain>
    </source>
</reference>
<dbReference type="AlphaFoldDB" id="A0A1C2J0B8"/>
<dbReference type="GO" id="GO:0012505">
    <property type="term" value="C:endomembrane system"/>
    <property type="evidence" value="ECO:0007669"/>
    <property type="project" value="UniProtKB-SubCell"/>
</dbReference>
<dbReference type="PANTHER" id="PTHR43847">
    <property type="entry name" value="BLL3993 PROTEIN"/>
    <property type="match status" value="1"/>
</dbReference>
<sequence length="192" mass="22242">MIPYENWQYGLLFMRIIANRLLIKRPQPDSIQYEPSGIFLKYFRLMTILALFLAFFIGIFLEHTYGIGKIHLPLLMLITGIILYALGLALQIYSKNCLGKYYASRVIILKAHKVINTGPYRYIRHPGSLGAIATYLGIALATDNWLIGALIILFTAVLYIYYIEKEERFLVKYLSAYKDYQKRTARLLPAIY</sequence>
<gene>
    <name evidence="6" type="ORF">A6M23_18735</name>
</gene>
<dbReference type="EMBL" id="LWRY01000273">
    <property type="protein sequence ID" value="OCX68275.1"/>
    <property type="molecule type" value="Genomic_DNA"/>
</dbReference>
<keyword evidence="4 5" id="KW-0472">Membrane</keyword>
<evidence type="ECO:0000256" key="2">
    <source>
        <dbReference type="ARBA" id="ARBA00022692"/>
    </source>
</evidence>
<protein>
    <submittedName>
        <fullName evidence="6">Uncharacterized protein</fullName>
    </submittedName>
</protein>
<keyword evidence="2 5" id="KW-0812">Transmembrane</keyword>
<evidence type="ECO:0000256" key="5">
    <source>
        <dbReference type="SAM" id="Phobius"/>
    </source>
</evidence>
<evidence type="ECO:0000256" key="1">
    <source>
        <dbReference type="ARBA" id="ARBA00004127"/>
    </source>
</evidence>
<accession>A0A1C2J0B8</accession>
<feature type="transmembrane region" description="Helical" evidence="5">
    <location>
        <begin position="42"/>
        <end position="61"/>
    </location>
</feature>
<dbReference type="InterPro" id="IPR052527">
    <property type="entry name" value="Metal_cation-efflux_comp"/>
</dbReference>
<name>A0A1C2J0B8_ACITH</name>
<evidence type="ECO:0000256" key="3">
    <source>
        <dbReference type="ARBA" id="ARBA00022989"/>
    </source>
</evidence>
<dbReference type="RefSeq" id="WP_065974615.1">
    <property type="nucleotide sequence ID" value="NZ_LWRY01000273.1"/>
</dbReference>
<keyword evidence="3 5" id="KW-1133">Transmembrane helix</keyword>
<evidence type="ECO:0000256" key="4">
    <source>
        <dbReference type="ARBA" id="ARBA00023136"/>
    </source>
</evidence>
<dbReference type="PANTHER" id="PTHR43847:SF1">
    <property type="entry name" value="BLL3993 PROTEIN"/>
    <property type="match status" value="1"/>
</dbReference>
<keyword evidence="7" id="KW-1185">Reference proteome</keyword>
<dbReference type="Gene3D" id="1.20.120.1630">
    <property type="match status" value="1"/>
</dbReference>
<dbReference type="Pfam" id="PF04191">
    <property type="entry name" value="PEMT"/>
    <property type="match status" value="1"/>
</dbReference>
<dbReference type="PROSITE" id="PS50244">
    <property type="entry name" value="S5A_REDUCTASE"/>
    <property type="match status" value="1"/>
</dbReference>
<organism evidence="6 7">
    <name type="scientific">Acidithiobacillus thiooxidans</name>
    <name type="common">Thiobacillus thiooxidans</name>
    <dbReference type="NCBI Taxonomy" id="930"/>
    <lineage>
        <taxon>Bacteria</taxon>
        <taxon>Pseudomonadati</taxon>
        <taxon>Pseudomonadota</taxon>
        <taxon>Acidithiobacillia</taxon>
        <taxon>Acidithiobacillales</taxon>
        <taxon>Acidithiobacillaceae</taxon>
        <taxon>Acidithiobacillus</taxon>
    </lineage>
</organism>
<evidence type="ECO:0000313" key="7">
    <source>
        <dbReference type="Proteomes" id="UP000095008"/>
    </source>
</evidence>
<comment type="caution">
    <text evidence="6">The sequence shown here is derived from an EMBL/GenBank/DDBJ whole genome shotgun (WGS) entry which is preliminary data.</text>
</comment>